<gene>
    <name evidence="1" type="ORF">I7I51_07159</name>
</gene>
<accession>A0A8A1MNT6</accession>
<dbReference type="VEuPathDB" id="FungiDB:I7I51_07159"/>
<dbReference type="EMBL" id="CP069115">
    <property type="protein sequence ID" value="QSS66302.1"/>
    <property type="molecule type" value="Genomic_DNA"/>
</dbReference>
<dbReference type="AlphaFoldDB" id="A0A8A1MNT6"/>
<evidence type="ECO:0000313" key="2">
    <source>
        <dbReference type="Proteomes" id="UP000663671"/>
    </source>
</evidence>
<dbReference type="Proteomes" id="UP000663671">
    <property type="component" value="Chromosome 3"/>
</dbReference>
<evidence type="ECO:0000313" key="1">
    <source>
        <dbReference type="EMBL" id="QSS66302.1"/>
    </source>
</evidence>
<proteinExistence type="predicted"/>
<reference evidence="1" key="1">
    <citation type="submission" date="2021-01" db="EMBL/GenBank/DDBJ databases">
        <title>Chromosome-level genome assembly of a human fungal pathogen reveals clustering of transcriptionally co-regulated genes.</title>
        <authorList>
            <person name="Voorhies M."/>
            <person name="Cohen S."/>
            <person name="Shea T.P."/>
            <person name="Petrus S."/>
            <person name="Munoz J.F."/>
            <person name="Poplawski S."/>
            <person name="Goldman W.E."/>
            <person name="Michael T."/>
            <person name="Cuomo C.A."/>
            <person name="Sil A."/>
            <person name="Beyhan S."/>
        </authorList>
    </citation>
    <scope>NUCLEOTIDE SEQUENCE</scope>
    <source>
        <strain evidence="1">WU24</strain>
    </source>
</reference>
<sequence length="119" mass="14019">MRLLEIRSSAKELLDFVTRTVALRPFPAKLLSLYYSDAQSGWSKFSKQRRMNVCVIRSKAIGYMEGPEPRRQTFRFHETNSYVAGLYRVTFCARKVSQKLGIYYYQQNRLKKRKLPDGL</sequence>
<protein>
    <submittedName>
        <fullName evidence="1">Uncharacterized protein</fullName>
    </submittedName>
</protein>
<dbReference type="OrthoDB" id="10568348at2759"/>
<organism evidence="1 2">
    <name type="scientific">Ajellomyces capsulatus</name>
    <name type="common">Darling's disease fungus</name>
    <name type="synonym">Histoplasma capsulatum</name>
    <dbReference type="NCBI Taxonomy" id="5037"/>
    <lineage>
        <taxon>Eukaryota</taxon>
        <taxon>Fungi</taxon>
        <taxon>Dikarya</taxon>
        <taxon>Ascomycota</taxon>
        <taxon>Pezizomycotina</taxon>
        <taxon>Eurotiomycetes</taxon>
        <taxon>Eurotiomycetidae</taxon>
        <taxon>Onygenales</taxon>
        <taxon>Ajellomycetaceae</taxon>
        <taxon>Histoplasma</taxon>
    </lineage>
</organism>
<name>A0A8A1MNT6_AJECA</name>